<evidence type="ECO:0000313" key="2">
    <source>
        <dbReference type="Proteomes" id="UP001162891"/>
    </source>
</evidence>
<dbReference type="RefSeq" id="WP_248353014.1">
    <property type="nucleotide sequence ID" value="NZ_AP025591.1"/>
</dbReference>
<keyword evidence="2" id="KW-1185">Reference proteome</keyword>
<organism evidence="1 2">
    <name type="scientific">Anaeromyxobacter oryzae</name>
    <dbReference type="NCBI Taxonomy" id="2918170"/>
    <lineage>
        <taxon>Bacteria</taxon>
        <taxon>Pseudomonadati</taxon>
        <taxon>Myxococcota</taxon>
        <taxon>Myxococcia</taxon>
        <taxon>Myxococcales</taxon>
        <taxon>Cystobacterineae</taxon>
        <taxon>Anaeromyxobacteraceae</taxon>
        <taxon>Anaeromyxobacter</taxon>
    </lineage>
</organism>
<accession>A0ABN6MXX7</accession>
<gene>
    <name evidence="1" type="ORF">AMOR_35890</name>
</gene>
<proteinExistence type="predicted"/>
<name>A0ABN6MXX7_9BACT</name>
<evidence type="ECO:0000313" key="1">
    <source>
        <dbReference type="EMBL" id="BDG04593.1"/>
    </source>
</evidence>
<sequence length="116" mass="12723">MPRPPRETSIDSILRDAADRVVQRVSAAIAKQVSDLVQEGIQRELASAGGGRGRRNTATRRPRTEITKWVADHRARRVPNFVIEATGLDTKRKIVAKFGEGAAFEKGKPLPKPKAA</sequence>
<dbReference type="EMBL" id="AP025591">
    <property type="protein sequence ID" value="BDG04593.1"/>
    <property type="molecule type" value="Genomic_DNA"/>
</dbReference>
<evidence type="ECO:0008006" key="3">
    <source>
        <dbReference type="Google" id="ProtNLM"/>
    </source>
</evidence>
<dbReference type="Proteomes" id="UP001162891">
    <property type="component" value="Chromosome"/>
</dbReference>
<reference evidence="2" key="1">
    <citation type="journal article" date="2022" name="Int. J. Syst. Evol. Microbiol.">
        <title>Anaeromyxobacter oryzae sp. nov., Anaeromyxobacter diazotrophicus sp. nov. and Anaeromyxobacter paludicola sp. nov., isolated from paddy soils.</title>
        <authorList>
            <person name="Itoh H."/>
            <person name="Xu Z."/>
            <person name="Mise K."/>
            <person name="Masuda Y."/>
            <person name="Ushijima N."/>
            <person name="Hayakawa C."/>
            <person name="Shiratori Y."/>
            <person name="Senoo K."/>
        </authorList>
    </citation>
    <scope>NUCLEOTIDE SEQUENCE [LARGE SCALE GENOMIC DNA]</scope>
    <source>
        <strain evidence="2">Red232</strain>
    </source>
</reference>
<protein>
    <recommendedName>
        <fullName evidence="3">HK97 gp10 family phage protein</fullName>
    </recommendedName>
</protein>